<sequence length="88" mass="9499">MKTVIGCRIGRLLSATAKERLQGLGSFQSGWETFLRATVRAGPALPCKATGVERECADDFRPRTQHYLGACLGPLGLRVEAMAGPYAF</sequence>
<accession>A0ABQ2ATF6</accession>
<evidence type="ECO:0000313" key="1">
    <source>
        <dbReference type="EMBL" id="GGH95563.1"/>
    </source>
</evidence>
<dbReference type="EMBL" id="BMFW01000008">
    <property type="protein sequence ID" value="GGH95563.1"/>
    <property type="molecule type" value="Genomic_DNA"/>
</dbReference>
<proteinExistence type="predicted"/>
<comment type="caution">
    <text evidence="1">The sequence shown here is derived from an EMBL/GenBank/DDBJ whole genome shotgun (WGS) entry which is preliminary data.</text>
</comment>
<name>A0ABQ2ATF6_9MICC</name>
<reference evidence="2" key="1">
    <citation type="journal article" date="2019" name="Int. J. Syst. Evol. Microbiol.">
        <title>The Global Catalogue of Microorganisms (GCM) 10K type strain sequencing project: providing services to taxonomists for standard genome sequencing and annotation.</title>
        <authorList>
            <consortium name="The Broad Institute Genomics Platform"/>
            <consortium name="The Broad Institute Genome Sequencing Center for Infectious Disease"/>
            <person name="Wu L."/>
            <person name="Ma J."/>
        </authorList>
    </citation>
    <scope>NUCLEOTIDE SEQUENCE [LARGE SCALE GENOMIC DNA]</scope>
    <source>
        <strain evidence="2">CGMCC 1.12778</strain>
    </source>
</reference>
<evidence type="ECO:0000313" key="2">
    <source>
        <dbReference type="Proteomes" id="UP000643279"/>
    </source>
</evidence>
<keyword evidence="2" id="KW-1185">Reference proteome</keyword>
<protein>
    <submittedName>
        <fullName evidence="1">Uncharacterized protein</fullName>
    </submittedName>
</protein>
<gene>
    <name evidence="1" type="ORF">GCM10007170_21380</name>
</gene>
<organism evidence="1 2">
    <name type="scientific">Arthrobacter liuii</name>
    <dbReference type="NCBI Taxonomy" id="1476996"/>
    <lineage>
        <taxon>Bacteria</taxon>
        <taxon>Bacillati</taxon>
        <taxon>Actinomycetota</taxon>
        <taxon>Actinomycetes</taxon>
        <taxon>Micrococcales</taxon>
        <taxon>Micrococcaceae</taxon>
        <taxon>Arthrobacter</taxon>
    </lineage>
</organism>
<dbReference type="Proteomes" id="UP000643279">
    <property type="component" value="Unassembled WGS sequence"/>
</dbReference>